<dbReference type="AlphaFoldDB" id="A0A0A1UF62"/>
<gene>
    <name evidence="1" type="ORF">EIN_074360</name>
</gene>
<dbReference type="Proteomes" id="UP000014680">
    <property type="component" value="Unassembled WGS sequence"/>
</dbReference>
<reference evidence="1 2" key="1">
    <citation type="submission" date="2012-10" db="EMBL/GenBank/DDBJ databases">
        <authorList>
            <person name="Zafar N."/>
            <person name="Inman J."/>
            <person name="Hall N."/>
            <person name="Lorenzi H."/>
            <person name="Caler E."/>
        </authorList>
    </citation>
    <scope>NUCLEOTIDE SEQUENCE [LARGE SCALE GENOMIC DNA]</scope>
    <source>
        <strain evidence="1 2">IP1</strain>
    </source>
</reference>
<dbReference type="VEuPathDB" id="AmoebaDB:EIN_074360"/>
<dbReference type="RefSeq" id="XP_004259364.1">
    <property type="nucleotide sequence ID" value="XM_004259316.1"/>
</dbReference>
<proteinExistence type="predicted"/>
<keyword evidence="2" id="KW-1185">Reference proteome</keyword>
<name>A0A0A1UF62_ENTIV</name>
<sequence length="121" mass="13970">MKTVYELEGSSCDELFPAKVMTSGFDVMNTIPPYFIQEKFYYTSWECKIAPGVHPDILYYPSGCLNHVVYSIMFSSFKNGIEKITFKSNDCTGDPEKVEEIQLFFCYSQNRTTSYIYVAQI</sequence>
<organism evidence="1 2">
    <name type="scientific">Entamoeba invadens IP1</name>
    <dbReference type="NCBI Taxonomy" id="370355"/>
    <lineage>
        <taxon>Eukaryota</taxon>
        <taxon>Amoebozoa</taxon>
        <taxon>Evosea</taxon>
        <taxon>Archamoebae</taxon>
        <taxon>Mastigamoebida</taxon>
        <taxon>Entamoebidae</taxon>
        <taxon>Entamoeba</taxon>
    </lineage>
</organism>
<dbReference type="KEGG" id="eiv:EIN_074360"/>
<dbReference type="EMBL" id="KB206336">
    <property type="protein sequence ID" value="ELP92593.1"/>
    <property type="molecule type" value="Genomic_DNA"/>
</dbReference>
<protein>
    <submittedName>
        <fullName evidence="1">Uncharacterized protein</fullName>
    </submittedName>
</protein>
<accession>A0A0A1UF62</accession>
<evidence type="ECO:0000313" key="1">
    <source>
        <dbReference type="EMBL" id="ELP92593.1"/>
    </source>
</evidence>
<evidence type="ECO:0000313" key="2">
    <source>
        <dbReference type="Proteomes" id="UP000014680"/>
    </source>
</evidence>
<dbReference type="GeneID" id="14891577"/>